<dbReference type="GO" id="GO:0032259">
    <property type="term" value="P:methylation"/>
    <property type="evidence" value="ECO:0007669"/>
    <property type="project" value="UniProtKB-KW"/>
</dbReference>
<name>M1ZFW2_9FIRM</name>
<evidence type="ECO:0000259" key="4">
    <source>
        <dbReference type="SMART" id="SM00967"/>
    </source>
</evidence>
<reference evidence="5 6" key="1">
    <citation type="submission" date="2016-11" db="EMBL/GenBank/DDBJ databases">
        <authorList>
            <person name="Manzoor S."/>
        </authorList>
    </citation>
    <scope>NUCLEOTIDE SEQUENCE [LARGE SCALE GENOMIC DNA]</scope>
    <source>
        <strain evidence="5">Clostridium ultunense strain Esp</strain>
    </source>
</reference>
<dbReference type="Pfam" id="PF22435">
    <property type="entry name" value="MRM3-like_sub_bind"/>
    <property type="match status" value="1"/>
</dbReference>
<dbReference type="SUPFAM" id="SSF75217">
    <property type="entry name" value="alpha/beta knot"/>
    <property type="match status" value="1"/>
</dbReference>
<keyword evidence="3 5" id="KW-0808">Transferase</keyword>
<dbReference type="GO" id="GO:0003723">
    <property type="term" value="F:RNA binding"/>
    <property type="evidence" value="ECO:0007669"/>
    <property type="project" value="InterPro"/>
</dbReference>
<dbReference type="Gene3D" id="3.40.1280.10">
    <property type="match status" value="1"/>
</dbReference>
<gene>
    <name evidence="5" type="ORF">CUESP1_3203</name>
</gene>
<sequence>MIYITSSSNPTIKEVKSLYRKKERWAKKSFLVEGIKIVEECIDNNYPLSNIIFSHELRSISGGEGLWQKIRTYDQLIKVPDRLYREISDMENPQGVMAIAIFKQNSIEEIYDKGNPFLLLLDQVQDPGNMGTIIRTADAFGIDGIIVTEGCVDIYNPKVVRSTMGSIFRVPIYHTLEGRKIIEELKKKNLKIYSTSLKGDRFIQDVDFNRPSLLIIGNESKGVSHSLEVLADNLIKIPMIGAAESLNAAIASSIIMYEAVRQRRQ</sequence>
<dbReference type="PANTHER" id="PTHR43191">
    <property type="entry name" value="RRNA METHYLTRANSFERASE 3"/>
    <property type="match status" value="1"/>
</dbReference>
<dbReference type="SMART" id="SM00967">
    <property type="entry name" value="SpoU_sub_bind"/>
    <property type="match status" value="1"/>
</dbReference>
<evidence type="ECO:0000256" key="2">
    <source>
        <dbReference type="ARBA" id="ARBA00022603"/>
    </source>
</evidence>
<keyword evidence="2 5" id="KW-0489">Methyltransferase</keyword>
<dbReference type="InterPro" id="IPR029064">
    <property type="entry name" value="Ribosomal_eL30-like_sf"/>
</dbReference>
<protein>
    <submittedName>
        <fullName evidence="5">RNA methyltransferase, TrmH family, group 3</fullName>
    </submittedName>
</protein>
<dbReference type="GO" id="GO:0008173">
    <property type="term" value="F:RNA methyltransferase activity"/>
    <property type="evidence" value="ECO:0007669"/>
    <property type="project" value="InterPro"/>
</dbReference>
<dbReference type="AlphaFoldDB" id="M1ZFW2"/>
<dbReference type="CDD" id="cd18095">
    <property type="entry name" value="SpoU-like_rRNA-MTase"/>
    <property type="match status" value="1"/>
</dbReference>
<dbReference type="GO" id="GO:0005737">
    <property type="term" value="C:cytoplasm"/>
    <property type="evidence" value="ECO:0007669"/>
    <property type="project" value="UniProtKB-ARBA"/>
</dbReference>
<dbReference type="PANTHER" id="PTHR43191:SF2">
    <property type="entry name" value="RRNA METHYLTRANSFERASE 3, MITOCHONDRIAL"/>
    <property type="match status" value="1"/>
</dbReference>
<feature type="domain" description="RNA 2-O ribose methyltransferase substrate binding" evidence="4">
    <location>
        <begin position="31"/>
        <end position="106"/>
    </location>
</feature>
<keyword evidence="6" id="KW-1185">Reference proteome</keyword>
<dbReference type="GO" id="GO:0006396">
    <property type="term" value="P:RNA processing"/>
    <property type="evidence" value="ECO:0007669"/>
    <property type="project" value="InterPro"/>
</dbReference>
<evidence type="ECO:0000313" key="5">
    <source>
        <dbReference type="EMBL" id="SHD78529.1"/>
    </source>
</evidence>
<dbReference type="Gene3D" id="3.30.1330.30">
    <property type="match status" value="1"/>
</dbReference>
<evidence type="ECO:0000313" key="6">
    <source>
        <dbReference type="Proteomes" id="UP000245423"/>
    </source>
</evidence>
<proteinExistence type="inferred from homology"/>
<organism evidence="5 6">
    <name type="scientific">[Clostridium] ultunense Esp</name>
    <dbReference type="NCBI Taxonomy" id="1288971"/>
    <lineage>
        <taxon>Bacteria</taxon>
        <taxon>Bacillati</taxon>
        <taxon>Bacillota</taxon>
        <taxon>Tissierellia</taxon>
        <taxon>Tissierellales</taxon>
        <taxon>Tepidimicrobiaceae</taxon>
        <taxon>Schnuerera</taxon>
    </lineage>
</organism>
<comment type="similarity">
    <text evidence="1">Belongs to the class IV-like SAM-binding methyltransferase superfamily. RNA methyltransferase TrmH family.</text>
</comment>
<dbReference type="InterPro" id="IPR053888">
    <property type="entry name" value="MRM3-like_sub_bind"/>
</dbReference>
<accession>M1ZFW2</accession>
<dbReference type="Pfam" id="PF00588">
    <property type="entry name" value="SpoU_methylase"/>
    <property type="match status" value="1"/>
</dbReference>
<dbReference type="Proteomes" id="UP000245423">
    <property type="component" value="Chromosome 1"/>
</dbReference>
<dbReference type="InterPro" id="IPR013123">
    <property type="entry name" value="SpoU_subst-bd"/>
</dbReference>
<dbReference type="OrthoDB" id="9785673at2"/>
<evidence type="ECO:0000256" key="1">
    <source>
        <dbReference type="ARBA" id="ARBA00007228"/>
    </source>
</evidence>
<dbReference type="InterPro" id="IPR001537">
    <property type="entry name" value="SpoU_MeTrfase"/>
</dbReference>
<dbReference type="InterPro" id="IPR029028">
    <property type="entry name" value="Alpha/beta_knot_MTases"/>
</dbReference>
<dbReference type="RefSeq" id="WP_005582112.1">
    <property type="nucleotide sequence ID" value="NZ_LT669839.1"/>
</dbReference>
<dbReference type="InterPro" id="IPR051259">
    <property type="entry name" value="rRNA_Methyltransferase"/>
</dbReference>
<evidence type="ECO:0000256" key="3">
    <source>
        <dbReference type="ARBA" id="ARBA00022679"/>
    </source>
</evidence>
<dbReference type="EMBL" id="LT669839">
    <property type="protein sequence ID" value="SHD78529.1"/>
    <property type="molecule type" value="Genomic_DNA"/>
</dbReference>
<dbReference type="SUPFAM" id="SSF55315">
    <property type="entry name" value="L30e-like"/>
    <property type="match status" value="1"/>
</dbReference>
<dbReference type="InterPro" id="IPR029026">
    <property type="entry name" value="tRNA_m1G_MTases_N"/>
</dbReference>
<dbReference type="HOGENOM" id="CLU_021322_3_2_9"/>